<dbReference type="PANTHER" id="PTHR19328:SF75">
    <property type="entry name" value="ALDOSE SUGAR DEHYDROGENASE YLII"/>
    <property type="match status" value="1"/>
</dbReference>
<organism evidence="2 3">
    <name type="scientific">Namhaeicola litoreus</name>
    <dbReference type="NCBI Taxonomy" id="1052145"/>
    <lineage>
        <taxon>Bacteria</taxon>
        <taxon>Pseudomonadati</taxon>
        <taxon>Bacteroidota</taxon>
        <taxon>Flavobacteriia</taxon>
        <taxon>Flavobacteriales</taxon>
        <taxon>Flavobacteriaceae</taxon>
        <taxon>Namhaeicola</taxon>
    </lineage>
</organism>
<feature type="domain" description="Glucose/Sorbosone dehydrogenase" evidence="1">
    <location>
        <begin position="47"/>
        <end position="365"/>
    </location>
</feature>
<dbReference type="Pfam" id="PF07995">
    <property type="entry name" value="GSDH"/>
    <property type="match status" value="1"/>
</dbReference>
<reference evidence="3" key="1">
    <citation type="journal article" date="2019" name="Int. J. Syst. Evol. Microbiol.">
        <title>The Global Catalogue of Microorganisms (GCM) 10K type strain sequencing project: providing services to taxonomists for standard genome sequencing and annotation.</title>
        <authorList>
            <consortium name="The Broad Institute Genomics Platform"/>
            <consortium name="The Broad Institute Genome Sequencing Center for Infectious Disease"/>
            <person name="Wu L."/>
            <person name="Ma J."/>
        </authorList>
    </citation>
    <scope>NUCLEOTIDE SEQUENCE [LARGE SCALE GENOMIC DNA]</scope>
    <source>
        <strain evidence="3">CCUG 61485</strain>
    </source>
</reference>
<comment type="caution">
    <text evidence="2">The sequence shown here is derived from an EMBL/GenBank/DDBJ whole genome shotgun (WGS) entry which is preliminary data.</text>
</comment>
<dbReference type="RefSeq" id="WP_377177753.1">
    <property type="nucleotide sequence ID" value="NZ_JBHTMY010000003.1"/>
</dbReference>
<sequence>MQKKMLYLVLLLPYFLACSQDHKKLNEELIKTDPKNYTYEVVAEGVDIPWGMTWLPDGSMLVTEINGKIYHFKNGVKTEVQNVPKIYRNGQGGLMDIEVHPNYAETGWIYFTYGSTEGGGEGGNTCLARAKLKNQTLTDIEVLYKAMPNTKKVQHFGSRVRFDDKGFLYFSIGDRGENDVNPQDLSRDGGKIYRFNDDGSIPADNPFVNEPDAKKAVFSYGHRNPQGMVFNAHTKEIWVNEHGPQGGDEINVIKKGANYGWPVITYGINYNGTPITDKTAMPGMEQPLHYWVPSIAPSGMEIITSNLYPGWKGNLLVGSLKFQYLEMLVLQDKKVKERIKLLEDIGRVRNVRQGPDGYIYAAVEHKGVVKILPKK</sequence>
<dbReference type="EMBL" id="JBHTMY010000003">
    <property type="protein sequence ID" value="MFD1315507.1"/>
    <property type="molecule type" value="Genomic_DNA"/>
</dbReference>
<dbReference type="PANTHER" id="PTHR19328">
    <property type="entry name" value="HEDGEHOG-INTERACTING PROTEIN"/>
    <property type="match status" value="1"/>
</dbReference>
<protein>
    <submittedName>
        <fullName evidence="2">PQQ-dependent sugar dehydrogenase</fullName>
        <ecNumber evidence="2">1.1.5.-</ecNumber>
    </submittedName>
</protein>
<keyword evidence="2" id="KW-0560">Oxidoreductase</keyword>
<evidence type="ECO:0000313" key="2">
    <source>
        <dbReference type="EMBL" id="MFD1315507.1"/>
    </source>
</evidence>
<dbReference type="InterPro" id="IPR011042">
    <property type="entry name" value="6-blade_b-propeller_TolB-like"/>
</dbReference>
<proteinExistence type="predicted"/>
<evidence type="ECO:0000313" key="3">
    <source>
        <dbReference type="Proteomes" id="UP001597201"/>
    </source>
</evidence>
<accession>A0ABW3Y0Z7</accession>
<dbReference type="Gene3D" id="2.120.10.30">
    <property type="entry name" value="TolB, C-terminal domain"/>
    <property type="match status" value="1"/>
</dbReference>
<name>A0ABW3Y0Z7_9FLAO</name>
<dbReference type="SUPFAM" id="SSF50952">
    <property type="entry name" value="Soluble quinoprotein glucose dehydrogenase"/>
    <property type="match status" value="1"/>
</dbReference>
<dbReference type="GO" id="GO:0016491">
    <property type="term" value="F:oxidoreductase activity"/>
    <property type="evidence" value="ECO:0007669"/>
    <property type="project" value="UniProtKB-KW"/>
</dbReference>
<keyword evidence="3" id="KW-1185">Reference proteome</keyword>
<dbReference type="EC" id="1.1.5.-" evidence="2"/>
<evidence type="ECO:0000259" key="1">
    <source>
        <dbReference type="Pfam" id="PF07995"/>
    </source>
</evidence>
<gene>
    <name evidence="2" type="ORF">ACFQ39_07750</name>
</gene>
<dbReference type="InterPro" id="IPR012938">
    <property type="entry name" value="Glc/Sorbosone_DH"/>
</dbReference>
<dbReference type="InterPro" id="IPR011041">
    <property type="entry name" value="Quinoprot_gluc/sorb_DH_b-prop"/>
</dbReference>
<dbReference type="Proteomes" id="UP001597201">
    <property type="component" value="Unassembled WGS sequence"/>
</dbReference>